<accession>A0AAF0R680</accession>
<reference evidence="1" key="1">
    <citation type="submission" date="2023-08" db="EMBL/GenBank/DDBJ databases">
        <title>A de novo genome assembly of Solanum verrucosum Schlechtendal, a Mexican diploid species geographically isolated from the other diploid A-genome species in potato relatives.</title>
        <authorList>
            <person name="Hosaka K."/>
        </authorList>
    </citation>
    <scope>NUCLEOTIDE SEQUENCE</scope>
    <source>
        <tissue evidence="1">Young leaves</tissue>
    </source>
</reference>
<dbReference type="Proteomes" id="UP001234989">
    <property type="component" value="Chromosome 6"/>
</dbReference>
<protein>
    <submittedName>
        <fullName evidence="1">Uncharacterized protein</fullName>
    </submittedName>
</protein>
<evidence type="ECO:0000313" key="2">
    <source>
        <dbReference type="Proteomes" id="UP001234989"/>
    </source>
</evidence>
<dbReference type="EMBL" id="CP133617">
    <property type="protein sequence ID" value="WMV32621.1"/>
    <property type="molecule type" value="Genomic_DNA"/>
</dbReference>
<dbReference type="AlphaFoldDB" id="A0AAF0R680"/>
<dbReference type="InterPro" id="IPR004252">
    <property type="entry name" value="Probable_transposase_24"/>
</dbReference>
<evidence type="ECO:0000313" key="1">
    <source>
        <dbReference type="EMBL" id="WMV32621.1"/>
    </source>
</evidence>
<proteinExistence type="predicted"/>
<sequence length="125" mass="13778">MLPHVFDGLHQYWKTDKFKVMSEQAKMARGSLKGGSLHTGGAKSVRTIIREMEKEMGRTPLVPKVFKKTHVKKKENESNSDVVCITSLKGIGSSCQAKAIDGVQIVAILAQIEKLTPALNESEQK</sequence>
<name>A0AAF0R680_SOLVR</name>
<organism evidence="1 2">
    <name type="scientific">Solanum verrucosum</name>
    <dbReference type="NCBI Taxonomy" id="315347"/>
    <lineage>
        <taxon>Eukaryota</taxon>
        <taxon>Viridiplantae</taxon>
        <taxon>Streptophyta</taxon>
        <taxon>Embryophyta</taxon>
        <taxon>Tracheophyta</taxon>
        <taxon>Spermatophyta</taxon>
        <taxon>Magnoliopsida</taxon>
        <taxon>eudicotyledons</taxon>
        <taxon>Gunneridae</taxon>
        <taxon>Pentapetalae</taxon>
        <taxon>asterids</taxon>
        <taxon>lamiids</taxon>
        <taxon>Solanales</taxon>
        <taxon>Solanaceae</taxon>
        <taxon>Solanoideae</taxon>
        <taxon>Solaneae</taxon>
        <taxon>Solanum</taxon>
    </lineage>
</organism>
<keyword evidence="2" id="KW-1185">Reference proteome</keyword>
<dbReference type="Pfam" id="PF03004">
    <property type="entry name" value="Transposase_24"/>
    <property type="match status" value="1"/>
</dbReference>
<gene>
    <name evidence="1" type="ORF">MTR67_026006</name>
</gene>